<dbReference type="OrthoDB" id="8525200at2"/>
<reference evidence="1 2" key="1">
    <citation type="journal article" date="2013" name="Genome Announc.">
        <title>Draft Genome of Spiribacter salinus M19-40, an Abundant Gammaproteobacterium in Aquatic Hypersaline Environments.</title>
        <authorList>
            <person name="Leon M.J."/>
            <person name="Ghai R."/>
            <person name="Fernandez A.B."/>
            <person name="Sanchez-Porro C."/>
            <person name="Rodriguez-Valera F."/>
            <person name="Ventosa A."/>
        </authorList>
    </citation>
    <scope>NUCLEOTIDE SEQUENCE [LARGE SCALE GENOMIC DNA]</scope>
    <source>
        <strain evidence="1">M19-40</strain>
    </source>
</reference>
<dbReference type="eggNOG" id="COG3159">
    <property type="taxonomic scope" value="Bacteria"/>
</dbReference>
<keyword evidence="2" id="KW-1185">Reference proteome</keyword>
<name>R4VCP9_9GAMM</name>
<accession>R4VCP9</accession>
<dbReference type="InterPro" id="IPR029016">
    <property type="entry name" value="GAF-like_dom_sf"/>
</dbReference>
<sequence length="236" mass="25809">MSSQTPESAPTGATLDEQQVLDYLRAHPDLLRRHQDVLAALDVPHQSGEGAVSLIEYQVAILREEARELSQRLDHLLYIARDNDRVAEQLHRFTLELLAADDLEGALVALRDGLRQDFRADVVQVLLIGNDLAAAGVPVLAADDPEALQLEEHFPGSTPVLGHFDVDRFGLIFGDQAEGLASVAVIPLDEPPLRGFIAIGSRDPERYHDEQGTIFLGQLGALVARVLRRALPGERA</sequence>
<dbReference type="EMBL" id="CP005963">
    <property type="protein sequence ID" value="AGM40126.1"/>
    <property type="molecule type" value="Genomic_DNA"/>
</dbReference>
<protein>
    <recommendedName>
        <fullName evidence="3">Phytochrome sensor protein</fullName>
    </recommendedName>
</protein>
<organism evidence="1 2">
    <name type="scientific">Spiribacter salinus M19-40</name>
    <dbReference type="NCBI Taxonomy" id="1260251"/>
    <lineage>
        <taxon>Bacteria</taxon>
        <taxon>Pseudomonadati</taxon>
        <taxon>Pseudomonadota</taxon>
        <taxon>Gammaproteobacteria</taxon>
        <taxon>Chromatiales</taxon>
        <taxon>Ectothiorhodospiraceae</taxon>
        <taxon>Spiribacter</taxon>
    </lineage>
</organism>
<dbReference type="RefSeq" id="WP_016352433.1">
    <property type="nucleotide sequence ID" value="NC_021291.1"/>
</dbReference>
<dbReference type="PANTHER" id="PTHR38765">
    <property type="entry name" value="DUF484 DOMAIN-CONTAINING PROTEIN"/>
    <property type="match status" value="1"/>
</dbReference>
<dbReference type="Proteomes" id="UP000017881">
    <property type="component" value="Chromosome"/>
</dbReference>
<dbReference type="Gene3D" id="3.30.450.40">
    <property type="match status" value="1"/>
</dbReference>
<evidence type="ECO:0000313" key="1">
    <source>
        <dbReference type="EMBL" id="AGM40126.1"/>
    </source>
</evidence>
<proteinExistence type="predicted"/>
<dbReference type="InterPro" id="IPR007435">
    <property type="entry name" value="DUF484"/>
</dbReference>
<evidence type="ECO:0008006" key="3">
    <source>
        <dbReference type="Google" id="ProtNLM"/>
    </source>
</evidence>
<dbReference type="PANTHER" id="PTHR38765:SF1">
    <property type="entry name" value="DUF484 DOMAIN-CONTAINING PROTEIN"/>
    <property type="match status" value="1"/>
</dbReference>
<dbReference type="HOGENOM" id="CLU_073320_1_0_6"/>
<dbReference type="Pfam" id="PF04340">
    <property type="entry name" value="DUF484"/>
    <property type="match status" value="1"/>
</dbReference>
<evidence type="ECO:0000313" key="2">
    <source>
        <dbReference type="Proteomes" id="UP000017881"/>
    </source>
</evidence>
<gene>
    <name evidence="1" type="ORF">SPISAL_00125</name>
</gene>
<dbReference type="KEGG" id="ssal:SPISAL_00125"/>
<dbReference type="AlphaFoldDB" id="R4VCP9"/>